<dbReference type="InterPro" id="IPR023606">
    <property type="entry name" value="CoA-Trfase_III_dom_1_sf"/>
</dbReference>
<dbReference type="GO" id="GO:0016740">
    <property type="term" value="F:transferase activity"/>
    <property type="evidence" value="ECO:0007669"/>
    <property type="project" value="UniProtKB-KW"/>
</dbReference>
<dbReference type="Pfam" id="PF02515">
    <property type="entry name" value="CoA_transf_3"/>
    <property type="match status" value="1"/>
</dbReference>
<dbReference type="Gene3D" id="3.40.50.10540">
    <property type="entry name" value="Crotonobetainyl-coa:carnitine coa-transferase, domain 1"/>
    <property type="match status" value="1"/>
</dbReference>
<dbReference type="AlphaFoldDB" id="A0A437QDV9"/>
<dbReference type="InterPro" id="IPR044855">
    <property type="entry name" value="CoA-Trfase_III_dom3_sf"/>
</dbReference>
<dbReference type="InterPro" id="IPR003673">
    <property type="entry name" value="CoA-Trfase_fam_III"/>
</dbReference>
<keyword evidence="1" id="KW-0808">Transferase</keyword>
<accession>A0A437QDV9</accession>
<dbReference type="Proteomes" id="UP000282818">
    <property type="component" value="Unassembled WGS sequence"/>
</dbReference>
<keyword evidence="2" id="KW-1185">Reference proteome</keyword>
<gene>
    <name evidence="1" type="ORF">EOE65_02855</name>
</gene>
<comment type="caution">
    <text evidence="1">The sequence shown here is derived from an EMBL/GenBank/DDBJ whole genome shotgun (WGS) entry which is preliminary data.</text>
</comment>
<dbReference type="PANTHER" id="PTHR48228:SF5">
    <property type="entry name" value="ALPHA-METHYLACYL-COA RACEMASE"/>
    <property type="match status" value="1"/>
</dbReference>
<sequence>MTMKPLAGLKVLDLSTLLPGPYATMLLADMGAEVLRVESPSRPDLVREMKPSVGRQSASFAYLNRGKRSIALNLKHEQARQVVHALIEEFDIVVEQFRPGVMARLGLDYEALAQINPKLIYCAITGFGQHGSRAHAAGHDINYLALSGISSASNGHLSSVQIADVAGGSQPAVMAILAAVIQRQTTGEGQFIDIAMSDQCVALQPLMMPVSLNSDADFVGDDHFLSGGGIYDYYETSDGYHIAVGSLEPQFRYRLLERLDQLALNDKPDSEVKGVLQALFKQQTRSHWVSELAGIDACVEPVLTPQEVPKELHHQERALFVQGDEGDIQVRPTPLLSGMSHDSLSPAPDLGADTQSVLAEIGINEKDYQALKASGLFD</sequence>
<dbReference type="PANTHER" id="PTHR48228">
    <property type="entry name" value="SUCCINYL-COA--D-CITRAMALATE COA-TRANSFERASE"/>
    <property type="match status" value="1"/>
</dbReference>
<evidence type="ECO:0000313" key="2">
    <source>
        <dbReference type="Proteomes" id="UP000282818"/>
    </source>
</evidence>
<dbReference type="InterPro" id="IPR050509">
    <property type="entry name" value="CoA-transferase_III"/>
</dbReference>
<protein>
    <submittedName>
        <fullName evidence="1">CoA transferase</fullName>
    </submittedName>
</protein>
<dbReference type="EMBL" id="SACQ01000001">
    <property type="protein sequence ID" value="RVU32609.1"/>
    <property type="molecule type" value="Genomic_DNA"/>
</dbReference>
<proteinExistence type="predicted"/>
<dbReference type="SUPFAM" id="SSF89796">
    <property type="entry name" value="CoA-transferase family III (CaiB/BaiF)"/>
    <property type="match status" value="1"/>
</dbReference>
<name>A0A437QDV9_9GAMM</name>
<dbReference type="Gene3D" id="3.30.1540.10">
    <property type="entry name" value="formyl-coa transferase, domain 3"/>
    <property type="match status" value="1"/>
</dbReference>
<organism evidence="1 2">
    <name type="scientific">Neptunomonas marina</name>
    <dbReference type="NCBI Taxonomy" id="1815562"/>
    <lineage>
        <taxon>Bacteria</taxon>
        <taxon>Pseudomonadati</taxon>
        <taxon>Pseudomonadota</taxon>
        <taxon>Gammaproteobacteria</taxon>
        <taxon>Oceanospirillales</taxon>
        <taxon>Oceanospirillaceae</taxon>
        <taxon>Neptunomonas</taxon>
    </lineage>
</organism>
<evidence type="ECO:0000313" key="1">
    <source>
        <dbReference type="EMBL" id="RVU32609.1"/>
    </source>
</evidence>
<reference evidence="1 2" key="1">
    <citation type="submission" date="2019-01" db="EMBL/GenBank/DDBJ databases">
        <authorList>
            <person name="Chen W.-M."/>
        </authorList>
    </citation>
    <scope>NUCLEOTIDE SEQUENCE [LARGE SCALE GENOMIC DNA]</scope>
    <source>
        <strain evidence="1 2">HPM-16</strain>
    </source>
</reference>